<evidence type="ECO:0000313" key="11">
    <source>
        <dbReference type="EMBL" id="CAF3954104.1"/>
    </source>
</evidence>
<evidence type="ECO:0000256" key="2">
    <source>
        <dbReference type="ARBA" id="ARBA00022676"/>
    </source>
</evidence>
<gene>
    <name evidence="9" type="ORF">GPM918_LOCUS23144</name>
    <name evidence="8" type="ORF">OVA965_LOCUS18143</name>
    <name evidence="11" type="ORF">SRO942_LOCUS23146</name>
    <name evidence="10" type="ORF">TMI583_LOCUS18154</name>
</gene>
<dbReference type="Proteomes" id="UP000677228">
    <property type="component" value="Unassembled WGS sequence"/>
</dbReference>
<dbReference type="EMBL" id="CAJOBA010008934">
    <property type="protein sequence ID" value="CAF3839947.1"/>
    <property type="molecule type" value="Genomic_DNA"/>
</dbReference>
<dbReference type="InterPro" id="IPR036770">
    <property type="entry name" value="Ankyrin_rpt-contain_sf"/>
</dbReference>
<evidence type="ECO:0000256" key="5">
    <source>
        <dbReference type="ARBA" id="ARBA00047597"/>
    </source>
</evidence>
<dbReference type="SUPFAM" id="SSF48403">
    <property type="entry name" value="Ankyrin repeat"/>
    <property type="match status" value="1"/>
</dbReference>
<dbReference type="Proteomes" id="UP000663829">
    <property type="component" value="Unassembled WGS sequence"/>
</dbReference>
<comment type="catalytic activity">
    <reaction evidence="5 7">
        <text>L-arginyl-[protein] + NAD(+) = N(omega)-(ADP-D-ribosyl)-L-arginyl-[protein] + nicotinamide + H(+)</text>
        <dbReference type="Rhea" id="RHEA:19149"/>
        <dbReference type="Rhea" id="RHEA-COMP:10532"/>
        <dbReference type="Rhea" id="RHEA-COMP:15087"/>
        <dbReference type="ChEBI" id="CHEBI:15378"/>
        <dbReference type="ChEBI" id="CHEBI:17154"/>
        <dbReference type="ChEBI" id="CHEBI:29965"/>
        <dbReference type="ChEBI" id="CHEBI:57540"/>
        <dbReference type="ChEBI" id="CHEBI:142554"/>
        <dbReference type="EC" id="2.4.2.31"/>
    </reaction>
</comment>
<evidence type="ECO:0000313" key="9">
    <source>
        <dbReference type="EMBL" id="CAF1189775.1"/>
    </source>
</evidence>
<keyword evidence="4" id="KW-0548">Nucleotidyltransferase</keyword>
<dbReference type="EMBL" id="CAJOBC010008161">
    <property type="protein sequence ID" value="CAF3954104.1"/>
    <property type="molecule type" value="Genomic_DNA"/>
</dbReference>
<evidence type="ECO:0000313" key="12">
    <source>
        <dbReference type="Proteomes" id="UP000663829"/>
    </source>
</evidence>
<evidence type="ECO:0000256" key="1">
    <source>
        <dbReference type="ARBA" id="ARBA00009558"/>
    </source>
</evidence>
<name>A0A814VKV6_9BILA</name>
<accession>A0A814VKV6</accession>
<dbReference type="PROSITE" id="PS50088">
    <property type="entry name" value="ANK_REPEAT"/>
    <property type="match status" value="1"/>
</dbReference>
<evidence type="ECO:0000256" key="4">
    <source>
        <dbReference type="ARBA" id="ARBA00022695"/>
    </source>
</evidence>
<dbReference type="EMBL" id="CAJNOQ010008159">
    <property type="protein sequence ID" value="CAF1189775.1"/>
    <property type="molecule type" value="Genomic_DNA"/>
</dbReference>
<keyword evidence="7" id="KW-0520">NAD</keyword>
<dbReference type="OrthoDB" id="194358at2759"/>
<dbReference type="Pfam" id="PF12796">
    <property type="entry name" value="Ank_2"/>
    <property type="match status" value="1"/>
</dbReference>
<keyword evidence="12" id="KW-1185">Reference proteome</keyword>
<keyword evidence="3 7" id="KW-0808">Transferase</keyword>
<dbReference type="GO" id="GO:0016779">
    <property type="term" value="F:nucleotidyltransferase activity"/>
    <property type="evidence" value="ECO:0007669"/>
    <property type="project" value="UniProtKB-KW"/>
</dbReference>
<dbReference type="EC" id="2.4.2.31" evidence="7"/>
<evidence type="ECO:0000256" key="3">
    <source>
        <dbReference type="ARBA" id="ARBA00022679"/>
    </source>
</evidence>
<dbReference type="InterPro" id="IPR000768">
    <property type="entry name" value="ART"/>
</dbReference>
<keyword evidence="6" id="KW-0040">ANK repeat</keyword>
<dbReference type="GO" id="GO:0106274">
    <property type="term" value="F:NAD+-protein-arginine ADP-ribosyltransferase activity"/>
    <property type="evidence" value="ECO:0007669"/>
    <property type="project" value="UniProtKB-EC"/>
</dbReference>
<comment type="similarity">
    <text evidence="1 7">Belongs to the Arg-specific ADP-ribosyltransferase family.</text>
</comment>
<dbReference type="Pfam" id="PF01129">
    <property type="entry name" value="ART"/>
    <property type="match status" value="1"/>
</dbReference>
<evidence type="ECO:0000256" key="7">
    <source>
        <dbReference type="RuleBase" id="RU361228"/>
    </source>
</evidence>
<dbReference type="Gene3D" id="3.90.176.10">
    <property type="entry name" value="Toxin ADP-ribosyltransferase, Chain A, domain 1"/>
    <property type="match status" value="1"/>
</dbReference>
<dbReference type="Gene3D" id="1.25.40.20">
    <property type="entry name" value="Ankyrin repeat-containing domain"/>
    <property type="match status" value="1"/>
</dbReference>
<protein>
    <recommendedName>
        <fullName evidence="7">NAD(P)(+)--arginine ADP-ribosyltransferase</fullName>
        <ecNumber evidence="7">2.4.2.31</ecNumber>
    </recommendedName>
    <alternativeName>
        <fullName evidence="7">Mono(ADP-ribosyl)transferase</fullName>
    </alternativeName>
</protein>
<dbReference type="EMBL" id="CAJNOK010008919">
    <property type="protein sequence ID" value="CAF1076296.1"/>
    <property type="molecule type" value="Genomic_DNA"/>
</dbReference>
<dbReference type="SUPFAM" id="SSF56399">
    <property type="entry name" value="ADP-ribosylation"/>
    <property type="match status" value="1"/>
</dbReference>
<dbReference type="PROSITE" id="PS51996">
    <property type="entry name" value="TR_MART"/>
    <property type="match status" value="1"/>
</dbReference>
<proteinExistence type="inferred from homology"/>
<feature type="repeat" description="ANK" evidence="6">
    <location>
        <begin position="42"/>
        <end position="74"/>
    </location>
</feature>
<comment type="caution">
    <text evidence="9">The sequence shown here is derived from an EMBL/GenBank/DDBJ whole genome shotgun (WGS) entry which is preliminary data.</text>
</comment>
<evidence type="ECO:0000313" key="8">
    <source>
        <dbReference type="EMBL" id="CAF1076296.1"/>
    </source>
</evidence>
<dbReference type="SMART" id="SM00248">
    <property type="entry name" value="ANK"/>
    <property type="match status" value="1"/>
</dbReference>
<dbReference type="Proteomes" id="UP000681722">
    <property type="component" value="Unassembled WGS sequence"/>
</dbReference>
<dbReference type="PROSITE" id="PS50297">
    <property type="entry name" value="ANK_REP_REGION"/>
    <property type="match status" value="1"/>
</dbReference>
<organism evidence="9 12">
    <name type="scientific">Didymodactylos carnosus</name>
    <dbReference type="NCBI Taxonomy" id="1234261"/>
    <lineage>
        <taxon>Eukaryota</taxon>
        <taxon>Metazoa</taxon>
        <taxon>Spiralia</taxon>
        <taxon>Gnathifera</taxon>
        <taxon>Rotifera</taxon>
        <taxon>Eurotatoria</taxon>
        <taxon>Bdelloidea</taxon>
        <taxon>Philodinida</taxon>
        <taxon>Philodinidae</taxon>
        <taxon>Didymodactylos</taxon>
    </lineage>
</organism>
<evidence type="ECO:0000313" key="10">
    <source>
        <dbReference type="EMBL" id="CAF3839947.1"/>
    </source>
</evidence>
<dbReference type="Proteomes" id="UP000682733">
    <property type="component" value="Unassembled WGS sequence"/>
</dbReference>
<dbReference type="InterPro" id="IPR002110">
    <property type="entry name" value="Ankyrin_rpt"/>
</dbReference>
<keyword evidence="2 7" id="KW-0328">Glycosyltransferase</keyword>
<dbReference type="AlphaFoldDB" id="A0A814VKV6"/>
<keyword evidence="7" id="KW-0521">NADP</keyword>
<sequence>MSMSKNVSCSNFYHACRNGNIEKVRSGLGTLTLAEINRLEPNGSTALHAATYYGHTEIVCLLLSHHASQTIINRYKLTPYQEAFKDEIKQLFRCPSSNRFLSNVSEAADCDWVFATEDIIKKSRKYRQKLVQMSHNYVYSIEVIIKTYLQNFVLTPAIATVLTYFRLAIIQDDPTYIVRAYTVESEFYTRFNRDLASTTENILNIKIVSFDACFLHYSKEHGRIAGILARHPKFRYTFTGIVYRGMQCSEQDLRNYVVDKRVMTKTFMSTSQLENIVYDFAFRGEAIPVICKYEIINKGTAMNIETMSDHSSEQEVLIIPYTVFTITKFARKTHIDGKQMIEIELRECENEHNDNICAIL</sequence>
<evidence type="ECO:0000256" key="6">
    <source>
        <dbReference type="PROSITE-ProRule" id="PRU00023"/>
    </source>
</evidence>
<reference evidence="9" key="1">
    <citation type="submission" date="2021-02" db="EMBL/GenBank/DDBJ databases">
        <authorList>
            <person name="Nowell W R."/>
        </authorList>
    </citation>
    <scope>NUCLEOTIDE SEQUENCE</scope>
</reference>